<name>A0A9I9E7H7_CUCME</name>
<dbReference type="Gramene" id="MELO3C029868.2.1">
    <property type="protein sequence ID" value="MELO3C029868.2.1"/>
    <property type="gene ID" value="MELO3C029868.2"/>
</dbReference>
<reference evidence="2" key="1">
    <citation type="submission" date="2023-03" db="UniProtKB">
        <authorList>
            <consortium name="EnsemblPlants"/>
        </authorList>
    </citation>
    <scope>IDENTIFICATION</scope>
</reference>
<feature type="transmembrane region" description="Helical" evidence="1">
    <location>
        <begin position="79"/>
        <end position="103"/>
    </location>
</feature>
<dbReference type="AlphaFoldDB" id="A0A9I9E7H7"/>
<proteinExistence type="predicted"/>
<keyword evidence="1" id="KW-0472">Membrane</keyword>
<keyword evidence="1" id="KW-1133">Transmembrane helix</keyword>
<organism evidence="2">
    <name type="scientific">Cucumis melo</name>
    <name type="common">Muskmelon</name>
    <dbReference type="NCBI Taxonomy" id="3656"/>
    <lineage>
        <taxon>Eukaryota</taxon>
        <taxon>Viridiplantae</taxon>
        <taxon>Streptophyta</taxon>
        <taxon>Embryophyta</taxon>
        <taxon>Tracheophyta</taxon>
        <taxon>Spermatophyta</taxon>
        <taxon>Magnoliopsida</taxon>
        <taxon>eudicotyledons</taxon>
        <taxon>Gunneridae</taxon>
        <taxon>Pentapetalae</taxon>
        <taxon>rosids</taxon>
        <taxon>fabids</taxon>
        <taxon>Cucurbitales</taxon>
        <taxon>Cucurbitaceae</taxon>
        <taxon>Benincaseae</taxon>
        <taxon>Cucumis</taxon>
    </lineage>
</organism>
<accession>A0A9I9E7H7</accession>
<feature type="transmembrane region" description="Helical" evidence="1">
    <location>
        <begin position="137"/>
        <end position="157"/>
    </location>
</feature>
<evidence type="ECO:0000313" key="2">
    <source>
        <dbReference type="EnsemblPlants" id="MELO3C029868.2.1"/>
    </source>
</evidence>
<keyword evidence="1" id="KW-0812">Transmembrane</keyword>
<sequence length="172" mass="19832">MEDYLCIMKTHADNLGRVGSQLKEKKKKKKNTRYTRFGQKCLHPREGSESQSLPSSKHFWSFIFETNLVSMSAAFSKYLLSYFTLFFLTMLCHMISSLSLSISSISYQSHFQPSLLWRIVTAHTVVVVPRAQPPLRLSLLCSFVVLVPYVCAFMSSLRYHRAQPFRRPLAAK</sequence>
<protein>
    <submittedName>
        <fullName evidence="2">Uncharacterized protein</fullName>
    </submittedName>
</protein>
<evidence type="ECO:0000256" key="1">
    <source>
        <dbReference type="SAM" id="Phobius"/>
    </source>
</evidence>
<dbReference type="EnsemblPlants" id="MELO3C029868.2.1">
    <property type="protein sequence ID" value="MELO3C029868.2.1"/>
    <property type="gene ID" value="MELO3C029868.2"/>
</dbReference>